<evidence type="ECO:0000313" key="3">
    <source>
        <dbReference type="EMBL" id="ACJ12445.1"/>
    </source>
</evidence>
<dbReference type="SUPFAM" id="SSF53720">
    <property type="entry name" value="ALDH-like"/>
    <property type="match status" value="1"/>
</dbReference>
<dbReference type="InterPro" id="IPR016162">
    <property type="entry name" value="Ald_DH_N"/>
</dbReference>
<dbReference type="AlphaFoldDB" id="B6VJI9"/>
<dbReference type="Gene3D" id="3.40.605.10">
    <property type="entry name" value="Aldehyde Dehydrogenase, Chain A, domain 1"/>
    <property type="match status" value="1"/>
</dbReference>
<accession>B6VJI9</accession>
<dbReference type="PANTHER" id="PTHR11699">
    <property type="entry name" value="ALDEHYDE DEHYDROGENASE-RELATED"/>
    <property type="match status" value="1"/>
</dbReference>
<dbReference type="CDD" id="cd07122">
    <property type="entry name" value="ALDH_F20_ACDH"/>
    <property type="match status" value="1"/>
</dbReference>
<dbReference type="Pfam" id="PF00171">
    <property type="entry name" value="Aldedh"/>
    <property type="match status" value="1"/>
</dbReference>
<dbReference type="InterPro" id="IPR015590">
    <property type="entry name" value="Aldehyde_DH_dom"/>
</dbReference>
<name>B6VJI9_9NOCA</name>
<dbReference type="InterPro" id="IPR016163">
    <property type="entry name" value="Ald_DH_C"/>
</dbReference>
<proteinExistence type="predicted"/>
<evidence type="ECO:0000259" key="2">
    <source>
        <dbReference type="Pfam" id="PF00171"/>
    </source>
</evidence>
<organism evidence="3">
    <name type="scientific">Rhodococcus sp. T104</name>
    <dbReference type="NCBI Taxonomy" id="230533"/>
    <lineage>
        <taxon>Bacteria</taxon>
        <taxon>Bacillati</taxon>
        <taxon>Actinomycetota</taxon>
        <taxon>Actinomycetes</taxon>
        <taxon>Mycobacteriales</taxon>
        <taxon>Nocardiaceae</taxon>
        <taxon>Rhodococcus</taxon>
    </lineage>
</organism>
<evidence type="ECO:0000256" key="1">
    <source>
        <dbReference type="ARBA" id="ARBA00023002"/>
    </source>
</evidence>
<dbReference type="GO" id="GO:0016620">
    <property type="term" value="F:oxidoreductase activity, acting on the aldehyde or oxo group of donors, NAD or NADP as acceptor"/>
    <property type="evidence" value="ECO:0007669"/>
    <property type="project" value="InterPro"/>
</dbReference>
<sequence>MRTPGFDRSPELDTVLDRARDAATAFEAYDRSRVDRIVRAVANVALQNARQLAEKAANETGFGVAEDKVAKNEAVSSGFVREYGDLDFVSHRADDEKKLLLSPKPAGVIFAVTPSTSPVANLYFKVLSSLLTRNAIVISPHPAAVQTSIEAAQLLSRAATEAGAPEGAIQILNKPSVPLIEAAMGDARVNLILATGGSAVVRAAYRSGTPAIGVGPGNAAVVVDETADLERAADQISASKAFDNSVLCTAESVLIMVESIASRMSELLVRRGAHMCRPDEARRLRNYMYPRGKFNTEVVGRPAREIAKKAGITVAEGTQLLLAPIDSIRDDEPFTHEKLSPVLAVVTVPDFDQALSAAASLVDIVGVGHSAVIHSEDPQHVLDYSHRLPVHRVAVNIGGSLGNAGIGTGLPLTMSIGTGFAGGSSLGENLSPEHLVQWKRAAYPVGADFPQFASLQPTRGDRPSVTGAGLGDVAVREELRRLIVEELRGLIGQNHG</sequence>
<keyword evidence="1" id="KW-0560">Oxidoreductase</keyword>
<protein>
    <submittedName>
        <fullName evidence="3">Aldehyde-alcohol dehydrogenase</fullName>
    </submittedName>
</protein>
<dbReference type="InterPro" id="IPR016161">
    <property type="entry name" value="Ald_DH/histidinol_DH"/>
</dbReference>
<feature type="domain" description="Aldehyde dehydrogenase" evidence="2">
    <location>
        <begin position="11"/>
        <end position="397"/>
    </location>
</feature>
<reference evidence="3" key="1">
    <citation type="submission" date="2008-10" db="EMBL/GenBank/DDBJ databases">
        <title>Functional identification of cinnamic acid operon in Rhodococcus sp. strain T104.</title>
        <authorList>
            <person name="Shin S."/>
            <person name="Choi K.Y."/>
            <person name="Kim E."/>
        </authorList>
    </citation>
    <scope>NUCLEOTIDE SEQUENCE</scope>
    <source>
        <strain evidence="3">T104</strain>
    </source>
</reference>
<dbReference type="EMBL" id="FJ418564">
    <property type="protein sequence ID" value="ACJ12445.1"/>
    <property type="molecule type" value="Genomic_DNA"/>
</dbReference>
<dbReference type="Gene3D" id="3.40.309.10">
    <property type="entry name" value="Aldehyde Dehydrogenase, Chain A, domain 2"/>
    <property type="match status" value="1"/>
</dbReference>